<accession>A0AAV2HVI1</accession>
<dbReference type="GO" id="GO:0008270">
    <property type="term" value="F:zinc ion binding"/>
    <property type="evidence" value="ECO:0007669"/>
    <property type="project" value="UniProtKB-KW"/>
</dbReference>
<dbReference type="InterPro" id="IPR001841">
    <property type="entry name" value="Znf_RING"/>
</dbReference>
<dbReference type="GO" id="GO:0051726">
    <property type="term" value="P:regulation of cell cycle"/>
    <property type="evidence" value="ECO:0007669"/>
    <property type="project" value="TreeGrafter"/>
</dbReference>
<feature type="region of interest" description="Disordered" evidence="5">
    <location>
        <begin position="278"/>
        <end position="310"/>
    </location>
</feature>
<feature type="domain" description="RING-type" evidence="6">
    <location>
        <begin position="918"/>
        <end position="953"/>
    </location>
</feature>
<keyword evidence="2 4" id="KW-0479">Metal-binding</keyword>
<feature type="compositionally biased region" description="Polar residues" evidence="5">
    <location>
        <begin position="754"/>
        <end position="763"/>
    </location>
</feature>
<keyword evidence="3" id="KW-0862">Zinc</keyword>
<dbReference type="PANTHER" id="PTHR10044">
    <property type="entry name" value="INHIBITOR OF APOPTOSIS"/>
    <property type="match status" value="1"/>
</dbReference>
<feature type="compositionally biased region" description="Low complexity" evidence="5">
    <location>
        <begin position="831"/>
        <end position="842"/>
    </location>
</feature>
<keyword evidence="2 4" id="KW-0863">Zinc-finger</keyword>
<evidence type="ECO:0000256" key="4">
    <source>
        <dbReference type="PROSITE-ProRule" id="PRU00175"/>
    </source>
</evidence>
<dbReference type="InterPro" id="IPR050784">
    <property type="entry name" value="IAP"/>
</dbReference>
<evidence type="ECO:0000256" key="1">
    <source>
        <dbReference type="ARBA" id="ARBA00006672"/>
    </source>
</evidence>
<dbReference type="SMART" id="SM00238">
    <property type="entry name" value="BIR"/>
    <property type="match status" value="2"/>
</dbReference>
<protein>
    <recommendedName>
        <fullName evidence="6">RING-type domain-containing protein</fullName>
    </recommendedName>
</protein>
<feature type="region of interest" description="Disordered" evidence="5">
    <location>
        <begin position="877"/>
        <end position="896"/>
    </location>
</feature>
<sequence>MKGVVLRNTDFKKITLQFCSVNWSLLVIQRARLDINKQNTMVEIIEELLPYSHNHGQKMHIEALFKTLKLGEYSEISAMIRKHFFERKNFLVKKRVKKKNAPSNSFDSINKLCFICICHYSKELVFIRPIHPRSDLLGPTFSHLNCYVNFSKSYPALIWYFCCISCEKIIKLIIQQMYRNLYSIINFERAIYSLVSVKCDYSKYKFGNKVPSKKKYSQCNNAIQLQKAENGNLALSDLSSGEKTKMKLSRTKVENSTGNSIFGRNSLKIKCDTPLDDLMQSKSEDSTEGKSGELSDKKKGESGLDIVPKDHEDMGRGFRWSVYSQNYWSRQSFFQSLSVYPLSNQPFKSNPLSPSAQEQRRPNNQRDAINNLMRYEVFRLCSFSFTQFPPNVDLWVTQLAQSGFYVVGSGGRVRCFSCGCEYADFLVGSPIDNAHGPNCQRHEYNRNLNEWTHGLNTEDLAPYFTAFGSLTPNLFNDSETSQRVGISLSLPQTVGGDYGSNALSNSTHHAEHFNRGNEVSDTGFSEIGDYTETPKPSSAPPMGNGDSNYVYFTSEAHSLPTYLNTVSGALVSQESHESNSREVLTSVARQPMSIDNAPTQRASNVQAQDGQDQNSSEEGAVGGSVLPSFDLSRASYPQFASSTARRTTFNGWNPDHPQRPEDLVTGGFFYAGYADCVRCFYCGLGLKYWRPNDIPAYQHARFRPHCVYNRMYKGQEYIDRVQQDIQNEQTQVNQTGSETTQTPSVPTPSTPITAGSTNSSSTSDPEHAYLRLTVAQEALRAGWRSEQIIQAISHIVEEIGITSQSIQLDILIDVLVSLYSANDQPEAPNLSSGDSDSAGDSSRNIGDRPVDPNIATVRPTIPASVTSKLAERSLGFERADGGDDDHADTNEVSDGPNTLEMTQAVERENAYLSQRTMCGICHERPVSCVFLPCGHVIACQPCADISTTCKLCHKNIVATANIFLA</sequence>
<dbReference type="AlphaFoldDB" id="A0AAV2HVI1"/>
<dbReference type="SUPFAM" id="SSF57924">
    <property type="entry name" value="Inhibitor of apoptosis (IAP) repeat"/>
    <property type="match status" value="2"/>
</dbReference>
<dbReference type="Pfam" id="PF13920">
    <property type="entry name" value="zf-C3HC4_3"/>
    <property type="match status" value="1"/>
</dbReference>
<dbReference type="InterPro" id="IPR013083">
    <property type="entry name" value="Znf_RING/FYVE/PHD"/>
</dbReference>
<proteinExistence type="inferred from homology"/>
<dbReference type="InterPro" id="IPR001370">
    <property type="entry name" value="BIR_rpt"/>
</dbReference>
<dbReference type="EMBL" id="CAXITT010000262">
    <property type="protein sequence ID" value="CAL1537445.1"/>
    <property type="molecule type" value="Genomic_DNA"/>
</dbReference>
<dbReference type="GO" id="GO:0005634">
    <property type="term" value="C:nucleus"/>
    <property type="evidence" value="ECO:0007669"/>
    <property type="project" value="TreeGrafter"/>
</dbReference>
<dbReference type="GO" id="GO:0061630">
    <property type="term" value="F:ubiquitin protein ligase activity"/>
    <property type="evidence" value="ECO:0007669"/>
    <property type="project" value="TreeGrafter"/>
</dbReference>
<feature type="compositionally biased region" description="Polar residues" evidence="5">
    <location>
        <begin position="597"/>
        <end position="617"/>
    </location>
</feature>
<dbReference type="Pfam" id="PF00653">
    <property type="entry name" value="BIR"/>
    <property type="match status" value="2"/>
</dbReference>
<name>A0AAV2HVI1_LYMST</name>
<organism evidence="7 8">
    <name type="scientific">Lymnaea stagnalis</name>
    <name type="common">Great pond snail</name>
    <name type="synonym">Helix stagnalis</name>
    <dbReference type="NCBI Taxonomy" id="6523"/>
    <lineage>
        <taxon>Eukaryota</taxon>
        <taxon>Metazoa</taxon>
        <taxon>Spiralia</taxon>
        <taxon>Lophotrochozoa</taxon>
        <taxon>Mollusca</taxon>
        <taxon>Gastropoda</taxon>
        <taxon>Heterobranchia</taxon>
        <taxon>Euthyneura</taxon>
        <taxon>Panpulmonata</taxon>
        <taxon>Hygrophila</taxon>
        <taxon>Lymnaeoidea</taxon>
        <taxon>Lymnaeidae</taxon>
        <taxon>Lymnaea</taxon>
    </lineage>
</organism>
<dbReference type="PANTHER" id="PTHR10044:SF139">
    <property type="entry name" value="DEATH-ASSOCIATED INHIBITOR OF APOPTOSIS 2"/>
    <property type="match status" value="1"/>
</dbReference>
<keyword evidence="8" id="KW-1185">Reference proteome</keyword>
<evidence type="ECO:0000313" key="8">
    <source>
        <dbReference type="Proteomes" id="UP001497497"/>
    </source>
</evidence>
<evidence type="ECO:0000256" key="2">
    <source>
        <dbReference type="ARBA" id="ARBA00022771"/>
    </source>
</evidence>
<feature type="region of interest" description="Disordered" evidence="5">
    <location>
        <begin position="825"/>
        <end position="857"/>
    </location>
</feature>
<comment type="caution">
    <text evidence="7">The sequence shown here is derived from an EMBL/GenBank/DDBJ whole genome shotgun (WGS) entry which is preliminary data.</text>
</comment>
<feature type="region of interest" description="Disordered" evidence="5">
    <location>
        <begin position="597"/>
        <end position="624"/>
    </location>
</feature>
<dbReference type="GO" id="GO:0043027">
    <property type="term" value="F:cysteine-type endopeptidase inhibitor activity involved in apoptotic process"/>
    <property type="evidence" value="ECO:0007669"/>
    <property type="project" value="TreeGrafter"/>
</dbReference>
<dbReference type="PROSITE" id="PS50089">
    <property type="entry name" value="ZF_RING_2"/>
    <property type="match status" value="1"/>
</dbReference>
<dbReference type="GO" id="GO:0005737">
    <property type="term" value="C:cytoplasm"/>
    <property type="evidence" value="ECO:0007669"/>
    <property type="project" value="TreeGrafter"/>
</dbReference>
<dbReference type="CDD" id="cd00022">
    <property type="entry name" value="BIR"/>
    <property type="match status" value="1"/>
</dbReference>
<dbReference type="Gene3D" id="3.30.40.10">
    <property type="entry name" value="Zinc/RING finger domain, C3HC4 (zinc finger)"/>
    <property type="match status" value="1"/>
</dbReference>
<evidence type="ECO:0000256" key="5">
    <source>
        <dbReference type="SAM" id="MobiDB-lite"/>
    </source>
</evidence>
<reference evidence="7 8" key="1">
    <citation type="submission" date="2024-04" db="EMBL/GenBank/DDBJ databases">
        <authorList>
            <consortium name="Genoscope - CEA"/>
            <person name="William W."/>
        </authorList>
    </citation>
    <scope>NUCLEOTIDE SEQUENCE [LARGE SCALE GENOMIC DNA]</scope>
</reference>
<dbReference type="GO" id="GO:0043066">
    <property type="term" value="P:negative regulation of apoptotic process"/>
    <property type="evidence" value="ECO:0007669"/>
    <property type="project" value="TreeGrafter"/>
</dbReference>
<gene>
    <name evidence="7" type="ORF">GSLYS_00011359001</name>
</gene>
<comment type="similarity">
    <text evidence="1">Belongs to the IAP family.</text>
</comment>
<evidence type="ECO:0000313" key="7">
    <source>
        <dbReference type="EMBL" id="CAL1537445.1"/>
    </source>
</evidence>
<dbReference type="PROSITE" id="PS50143">
    <property type="entry name" value="BIR_REPEAT_2"/>
    <property type="match status" value="2"/>
</dbReference>
<feature type="compositionally biased region" description="Basic and acidic residues" evidence="5">
    <location>
        <begin position="282"/>
        <end position="310"/>
    </location>
</feature>
<evidence type="ECO:0000259" key="6">
    <source>
        <dbReference type="PROSITE" id="PS50089"/>
    </source>
</evidence>
<feature type="region of interest" description="Disordered" evidence="5">
    <location>
        <begin position="730"/>
        <end position="765"/>
    </location>
</feature>
<dbReference type="GO" id="GO:0031398">
    <property type="term" value="P:positive regulation of protein ubiquitination"/>
    <property type="evidence" value="ECO:0007669"/>
    <property type="project" value="TreeGrafter"/>
</dbReference>
<evidence type="ECO:0000256" key="3">
    <source>
        <dbReference type="ARBA" id="ARBA00022833"/>
    </source>
</evidence>
<dbReference type="Proteomes" id="UP001497497">
    <property type="component" value="Unassembled WGS sequence"/>
</dbReference>
<dbReference type="Gene3D" id="1.10.1170.10">
    <property type="entry name" value="Inhibitor Of Apoptosis Protein (2mihbC-IAP-1), Chain A"/>
    <property type="match status" value="2"/>
</dbReference>